<dbReference type="InterPro" id="IPR017900">
    <property type="entry name" value="4Fe4S_Fe_S_CS"/>
</dbReference>
<dbReference type="Pfam" id="PF11614">
    <property type="entry name" value="FixG_C"/>
    <property type="match status" value="1"/>
</dbReference>
<dbReference type="KEGG" id="tol:TOL_0039"/>
<proteinExistence type="predicted"/>
<keyword evidence="6" id="KW-0411">Iron-sulfur</keyword>
<evidence type="ECO:0000256" key="3">
    <source>
        <dbReference type="ARBA" id="ARBA00022723"/>
    </source>
</evidence>
<reference evidence="9 10" key="1">
    <citation type="journal article" date="2013" name="Genome Announc.">
        <title>Genome Sequence of Thalassolituus oleivorans MIL-1 (DSM 14913T).</title>
        <authorList>
            <person name="Golyshin P.N."/>
            <person name="Werner J."/>
            <person name="Chernikova T.N."/>
            <person name="Tran H."/>
            <person name="Ferrer M."/>
            <person name="Yakimov M.M."/>
            <person name="Teeling H."/>
            <person name="Golyshina O.V."/>
        </authorList>
    </citation>
    <scope>NUCLEOTIDE SEQUENCE [LARGE SCALE GENOMIC DNA]</scope>
    <source>
        <strain evidence="9 10">MIL-1</strain>
    </source>
</reference>
<dbReference type="PATRIC" id="fig|1298593.3.peg.38"/>
<dbReference type="SUPFAM" id="SSF54862">
    <property type="entry name" value="4Fe-4S ferredoxins"/>
    <property type="match status" value="1"/>
</dbReference>
<feature type="transmembrane region" description="Helical" evidence="7">
    <location>
        <begin position="46"/>
        <end position="66"/>
    </location>
</feature>
<name>M5DMA7_9GAMM</name>
<protein>
    <submittedName>
        <fullName evidence="9">Iron-sulfur cluster-binding protein</fullName>
    </submittedName>
</protein>
<dbReference type="eggNOG" id="COG0348">
    <property type="taxonomic scope" value="Bacteria"/>
</dbReference>
<dbReference type="PROSITE" id="PS51379">
    <property type="entry name" value="4FE4S_FER_2"/>
    <property type="match status" value="1"/>
</dbReference>
<dbReference type="AlphaFoldDB" id="M5DMA7"/>
<feature type="transmembrane region" description="Helical" evidence="7">
    <location>
        <begin position="335"/>
        <end position="354"/>
    </location>
</feature>
<evidence type="ECO:0000256" key="7">
    <source>
        <dbReference type="SAM" id="Phobius"/>
    </source>
</evidence>
<dbReference type="GO" id="GO:0005886">
    <property type="term" value="C:plasma membrane"/>
    <property type="evidence" value="ECO:0007669"/>
    <property type="project" value="TreeGrafter"/>
</dbReference>
<evidence type="ECO:0000256" key="1">
    <source>
        <dbReference type="ARBA" id="ARBA00022448"/>
    </source>
</evidence>
<keyword evidence="7" id="KW-0812">Transmembrane</keyword>
<dbReference type="GO" id="GO:0046872">
    <property type="term" value="F:metal ion binding"/>
    <property type="evidence" value="ECO:0007669"/>
    <property type="project" value="UniProtKB-KW"/>
</dbReference>
<dbReference type="EMBL" id="HF680312">
    <property type="protein sequence ID" value="CCU70488.1"/>
    <property type="molecule type" value="Genomic_DNA"/>
</dbReference>
<dbReference type="GO" id="GO:0051539">
    <property type="term" value="F:4 iron, 4 sulfur cluster binding"/>
    <property type="evidence" value="ECO:0007669"/>
    <property type="project" value="UniProtKB-KW"/>
</dbReference>
<keyword evidence="10" id="KW-1185">Reference proteome</keyword>
<dbReference type="Pfam" id="PF12801">
    <property type="entry name" value="Fer4_5"/>
    <property type="match status" value="1"/>
</dbReference>
<accession>M5DMA7</accession>
<gene>
    <name evidence="9" type="ORF">TOL_0039</name>
</gene>
<dbReference type="GeneID" id="79175064"/>
<keyword evidence="7" id="KW-0472">Membrane</keyword>
<dbReference type="InterPro" id="IPR051684">
    <property type="entry name" value="Electron_Trans/Redox"/>
</dbReference>
<evidence type="ECO:0000313" key="9">
    <source>
        <dbReference type="EMBL" id="CCU70488.1"/>
    </source>
</evidence>
<dbReference type="RefSeq" id="WP_015485233.1">
    <property type="nucleotide sequence ID" value="NC_020888.1"/>
</dbReference>
<keyword evidence="4" id="KW-0249">Electron transport</keyword>
<dbReference type="Pfam" id="PF13746">
    <property type="entry name" value="Fer4_18"/>
    <property type="match status" value="1"/>
</dbReference>
<keyword evidence="7" id="KW-1133">Transmembrane helix</keyword>
<feature type="transmembrane region" description="Helical" evidence="7">
    <location>
        <begin position="195"/>
        <end position="214"/>
    </location>
</feature>
<evidence type="ECO:0000256" key="5">
    <source>
        <dbReference type="ARBA" id="ARBA00023004"/>
    </source>
</evidence>
<dbReference type="Proteomes" id="UP000011866">
    <property type="component" value="Chromosome"/>
</dbReference>
<dbReference type="Gene3D" id="3.30.70.20">
    <property type="match status" value="1"/>
</dbReference>
<dbReference type="InterPro" id="IPR014116">
    <property type="entry name" value="Cyt_c_oxidase_cbb3_FixG"/>
</dbReference>
<dbReference type="PANTHER" id="PTHR30176:SF3">
    <property type="entry name" value="FERREDOXIN-TYPE PROTEIN NAPH"/>
    <property type="match status" value="1"/>
</dbReference>
<dbReference type="NCBIfam" id="TIGR02745">
    <property type="entry name" value="ccoG_rdxA_fixG"/>
    <property type="match status" value="1"/>
</dbReference>
<dbReference type="HOGENOM" id="CLU_032118_0_0_6"/>
<dbReference type="InterPro" id="IPR017896">
    <property type="entry name" value="4Fe4S_Fe-S-bd"/>
</dbReference>
<dbReference type="InterPro" id="IPR013783">
    <property type="entry name" value="Ig-like_fold"/>
</dbReference>
<evidence type="ECO:0000259" key="8">
    <source>
        <dbReference type="PROSITE" id="PS51379"/>
    </source>
</evidence>
<dbReference type="PROSITE" id="PS00198">
    <property type="entry name" value="4FE4S_FER_1"/>
    <property type="match status" value="1"/>
</dbReference>
<dbReference type="InterPro" id="IPR032879">
    <property type="entry name" value="FixG_C"/>
</dbReference>
<sequence length="463" mass="52219">MVFHSEVACSRVKRMTNIPLYNLDSPKHIANGTIHVRLVSGLFQRLRYLVSAPLVTLFVVMAWVQYDGKQAIQFSLAEHQLRVFAWSLSWNDLPLLAGLLIVAALILFVMAMTIGRAWCGFACPQSIWSWMFIRIEDFTEGNSRKRARKQPLTFNRMIRKLTKHGLWIIVSAVTAFSFSAYFFPSRELLHGLLTFTLPVDVAGWLLIMFGLTYLNAGYVREKICLHACPYARFQSVMFDRDTYTVSYDVERGEPRNKSKALGIKGDCVDCTLCVQVCPVGIDIRNGLQAACIDCGACIDACDSVMRHLGKPKGLIRFASDNILTASKARFWRPRLFAYSAVTAVCIVIITIGFVNKTDLLFNVQRDRNELYVLQADDRLCNSYQVKIESFVHDLDSVEITVNGLNQATVEGATNLSALSDNAQWQLIKVCTKEDLPYRTKINFVATSGEKSWRQISTFIAPST</sequence>
<keyword evidence="2" id="KW-0004">4Fe-4S</keyword>
<keyword evidence="1" id="KW-0813">Transport</keyword>
<dbReference type="Gene3D" id="2.60.40.10">
    <property type="entry name" value="Immunoglobulins"/>
    <property type="match status" value="1"/>
</dbReference>
<keyword evidence="3" id="KW-0479">Metal-binding</keyword>
<evidence type="ECO:0000313" key="10">
    <source>
        <dbReference type="Proteomes" id="UP000011866"/>
    </source>
</evidence>
<feature type="domain" description="4Fe-4S ferredoxin-type" evidence="8">
    <location>
        <begin position="259"/>
        <end position="286"/>
    </location>
</feature>
<evidence type="ECO:0000256" key="2">
    <source>
        <dbReference type="ARBA" id="ARBA00022485"/>
    </source>
</evidence>
<dbReference type="PANTHER" id="PTHR30176">
    <property type="entry name" value="FERREDOXIN-TYPE PROTEIN NAPH"/>
    <property type="match status" value="1"/>
</dbReference>
<keyword evidence="5" id="KW-0408">Iron</keyword>
<evidence type="ECO:0000256" key="6">
    <source>
        <dbReference type="ARBA" id="ARBA00023014"/>
    </source>
</evidence>
<feature type="transmembrane region" description="Helical" evidence="7">
    <location>
        <begin position="165"/>
        <end position="183"/>
    </location>
</feature>
<organism evidence="9 10">
    <name type="scientific">Thalassolituus oleivorans MIL-1</name>
    <dbReference type="NCBI Taxonomy" id="1298593"/>
    <lineage>
        <taxon>Bacteria</taxon>
        <taxon>Pseudomonadati</taxon>
        <taxon>Pseudomonadota</taxon>
        <taxon>Gammaproteobacteria</taxon>
        <taxon>Oceanospirillales</taxon>
        <taxon>Oceanospirillaceae</taxon>
        <taxon>Thalassolituus</taxon>
    </lineage>
</organism>
<evidence type="ECO:0000256" key="4">
    <source>
        <dbReference type="ARBA" id="ARBA00022982"/>
    </source>
</evidence>
<feature type="transmembrane region" description="Helical" evidence="7">
    <location>
        <begin position="95"/>
        <end position="119"/>
    </location>
</feature>